<sequence>MTRAAGKQNRDPKGAGARRAIASPPASSKQAPKSGQKRLREARRSAAAAASARPLAKTSRVSQAAGAAEAQLALRDLQTIVISLDRRPDRMDGCARRLDASCPHLPRTRFSATDGKQAAIGTDEVAESWNTARNVEYQKMRAVRKGWDDLDTYQVRTLALSPGERGCAMSHIRAWRRCLELAGCGDRPLLVLEDDAAPTVDFSATLSRALRALPGDAHLLYLGYSQAADWRREVSPDLVEAEYVWTTVAYIIWPAGARILLGQLPVNEPVDNWMAAACAAGSVKAYCVRPKIVHQADAWNVNSDVAHSDEHYWGPCSDILHSDAFYWGPDDPKGEIDRGLTHRTSFWDAGTDDSDESAEGS</sequence>
<dbReference type="EMBL" id="CAUYUJ010019471">
    <property type="protein sequence ID" value="CAK0891393.1"/>
    <property type="molecule type" value="Genomic_DNA"/>
</dbReference>
<dbReference type="InterPro" id="IPR002654">
    <property type="entry name" value="Glyco_trans_25"/>
</dbReference>
<accession>A0ABN9WWY1</accession>
<keyword evidence="4" id="KW-1185">Reference proteome</keyword>
<comment type="caution">
    <text evidence="3">The sequence shown here is derived from an EMBL/GenBank/DDBJ whole genome shotgun (WGS) entry which is preliminary data.</text>
</comment>
<feature type="compositionally biased region" description="Low complexity" evidence="1">
    <location>
        <begin position="45"/>
        <end position="56"/>
    </location>
</feature>
<reference evidence="3" key="1">
    <citation type="submission" date="2023-10" db="EMBL/GenBank/DDBJ databases">
        <authorList>
            <person name="Chen Y."/>
            <person name="Shah S."/>
            <person name="Dougan E. K."/>
            <person name="Thang M."/>
            <person name="Chan C."/>
        </authorList>
    </citation>
    <scope>NUCLEOTIDE SEQUENCE [LARGE SCALE GENOMIC DNA]</scope>
</reference>
<feature type="compositionally biased region" description="Low complexity" evidence="1">
    <location>
        <begin position="14"/>
        <end position="34"/>
    </location>
</feature>
<evidence type="ECO:0000259" key="2">
    <source>
        <dbReference type="Pfam" id="PF01755"/>
    </source>
</evidence>
<evidence type="ECO:0000313" key="4">
    <source>
        <dbReference type="Proteomes" id="UP001189429"/>
    </source>
</evidence>
<name>A0ABN9WWY1_9DINO</name>
<evidence type="ECO:0000256" key="1">
    <source>
        <dbReference type="SAM" id="MobiDB-lite"/>
    </source>
</evidence>
<evidence type="ECO:0000313" key="3">
    <source>
        <dbReference type="EMBL" id="CAK0891393.1"/>
    </source>
</evidence>
<feature type="region of interest" description="Disordered" evidence="1">
    <location>
        <begin position="1"/>
        <end position="60"/>
    </location>
</feature>
<gene>
    <name evidence="3" type="ORF">PCOR1329_LOCUS71363</name>
</gene>
<organism evidence="3 4">
    <name type="scientific">Prorocentrum cordatum</name>
    <dbReference type="NCBI Taxonomy" id="2364126"/>
    <lineage>
        <taxon>Eukaryota</taxon>
        <taxon>Sar</taxon>
        <taxon>Alveolata</taxon>
        <taxon>Dinophyceae</taxon>
        <taxon>Prorocentrales</taxon>
        <taxon>Prorocentraceae</taxon>
        <taxon>Prorocentrum</taxon>
    </lineage>
</organism>
<feature type="domain" description="Glycosyl transferase family 25" evidence="2">
    <location>
        <begin position="78"/>
        <end position="233"/>
    </location>
</feature>
<dbReference type="Proteomes" id="UP001189429">
    <property type="component" value="Unassembled WGS sequence"/>
</dbReference>
<proteinExistence type="predicted"/>
<dbReference type="CDD" id="cd06532">
    <property type="entry name" value="Glyco_transf_25"/>
    <property type="match status" value="1"/>
</dbReference>
<protein>
    <recommendedName>
        <fullName evidence="2">Glycosyl transferase family 25 domain-containing protein</fullName>
    </recommendedName>
</protein>
<dbReference type="Pfam" id="PF01755">
    <property type="entry name" value="Glyco_transf_25"/>
    <property type="match status" value="1"/>
</dbReference>